<dbReference type="PANTHER" id="PTHR30537">
    <property type="entry name" value="HTH-TYPE TRANSCRIPTIONAL REGULATOR"/>
    <property type="match status" value="1"/>
</dbReference>
<dbReference type="GO" id="GO:0006351">
    <property type="term" value="P:DNA-templated transcription"/>
    <property type="evidence" value="ECO:0007669"/>
    <property type="project" value="TreeGrafter"/>
</dbReference>
<dbReference type="GO" id="GO:0043565">
    <property type="term" value="F:sequence-specific DNA binding"/>
    <property type="evidence" value="ECO:0007669"/>
    <property type="project" value="TreeGrafter"/>
</dbReference>
<evidence type="ECO:0000313" key="6">
    <source>
        <dbReference type="EMBL" id="TCT34872.1"/>
    </source>
</evidence>
<dbReference type="PANTHER" id="PTHR30537:SF5">
    <property type="entry name" value="HTH-TYPE TRANSCRIPTIONAL ACTIVATOR TTDR-RELATED"/>
    <property type="match status" value="1"/>
</dbReference>
<feature type="domain" description="HTH lysR-type" evidence="5">
    <location>
        <begin position="5"/>
        <end position="62"/>
    </location>
</feature>
<evidence type="ECO:0000256" key="1">
    <source>
        <dbReference type="ARBA" id="ARBA00009437"/>
    </source>
</evidence>
<dbReference type="InterPro" id="IPR036388">
    <property type="entry name" value="WH-like_DNA-bd_sf"/>
</dbReference>
<dbReference type="Proteomes" id="UP000295055">
    <property type="component" value="Unassembled WGS sequence"/>
</dbReference>
<dbReference type="InterPro" id="IPR058163">
    <property type="entry name" value="LysR-type_TF_proteobact-type"/>
</dbReference>
<proteinExistence type="inferred from homology"/>
<dbReference type="RefSeq" id="WP_132496120.1">
    <property type="nucleotide sequence ID" value="NZ_JAWIZF010000131.1"/>
</dbReference>
<dbReference type="Pfam" id="PF03466">
    <property type="entry name" value="LysR_substrate"/>
    <property type="match status" value="1"/>
</dbReference>
<gene>
    <name evidence="6" type="ORF">EC835_10428</name>
</gene>
<dbReference type="EMBL" id="SMAS01000004">
    <property type="protein sequence ID" value="TCT34872.1"/>
    <property type="molecule type" value="Genomic_DNA"/>
</dbReference>
<dbReference type="InterPro" id="IPR000847">
    <property type="entry name" value="LysR_HTH_N"/>
</dbReference>
<dbReference type="AlphaFoldDB" id="A0A4R3NJG2"/>
<evidence type="ECO:0000256" key="2">
    <source>
        <dbReference type="ARBA" id="ARBA00023015"/>
    </source>
</evidence>
<dbReference type="Gene3D" id="1.10.10.10">
    <property type="entry name" value="Winged helix-like DNA-binding domain superfamily/Winged helix DNA-binding domain"/>
    <property type="match status" value="1"/>
</dbReference>
<keyword evidence="4" id="KW-0804">Transcription</keyword>
<dbReference type="Gene3D" id="3.40.190.290">
    <property type="match status" value="1"/>
</dbReference>
<dbReference type="InterPro" id="IPR005119">
    <property type="entry name" value="LysR_subst-bd"/>
</dbReference>
<dbReference type="PROSITE" id="PS50931">
    <property type="entry name" value="HTH_LYSR"/>
    <property type="match status" value="1"/>
</dbReference>
<comment type="caution">
    <text evidence="6">The sequence shown here is derived from an EMBL/GenBank/DDBJ whole genome shotgun (WGS) entry which is preliminary data.</text>
</comment>
<evidence type="ECO:0000313" key="7">
    <source>
        <dbReference type="Proteomes" id="UP000295055"/>
    </source>
</evidence>
<dbReference type="GO" id="GO:0003700">
    <property type="term" value="F:DNA-binding transcription factor activity"/>
    <property type="evidence" value="ECO:0007669"/>
    <property type="project" value="InterPro"/>
</dbReference>
<protein>
    <submittedName>
        <fullName evidence="6">LysR family transcriptional regulator</fullName>
    </submittedName>
</protein>
<dbReference type="FunFam" id="1.10.10.10:FF:000001">
    <property type="entry name" value="LysR family transcriptional regulator"/>
    <property type="match status" value="1"/>
</dbReference>
<dbReference type="SUPFAM" id="SSF46785">
    <property type="entry name" value="Winged helix' DNA-binding domain"/>
    <property type="match status" value="1"/>
</dbReference>
<comment type="similarity">
    <text evidence="1">Belongs to the LysR transcriptional regulatory family.</text>
</comment>
<accession>A0A4R3NJG2</accession>
<sequence length="314" mass="35452">MNKLPLLEDIRVFVTAARLMSFSQAAEQLLVSPAYISKRIKLLEENLGQTLFFRNARAIQLTPEGKIVLCSSERLLEELERMQGELQACREEISGELRISCSTGFGSTYLNPFILALRADYPLLGIDLTLTDRSVDIISENIDLDICIGGTISDQFIARRLARNSRVLCASPAYIQKYGQPSLPQELEQKHLCIAIKERNQAPAIWKLEYQQESMTITPNSKLMVNNGEVAKQWCLSGEGILLRSLWSVLPELQSGKLVRVLPQWHQGADVFAVYSRSLRNSASLRVFIENLEKYLATHLPPIFGDEYNQLDAH</sequence>
<dbReference type="SUPFAM" id="SSF53850">
    <property type="entry name" value="Periplasmic binding protein-like II"/>
    <property type="match status" value="1"/>
</dbReference>
<evidence type="ECO:0000259" key="5">
    <source>
        <dbReference type="PROSITE" id="PS50931"/>
    </source>
</evidence>
<keyword evidence="2" id="KW-0805">Transcription regulation</keyword>
<dbReference type="InterPro" id="IPR036390">
    <property type="entry name" value="WH_DNA-bd_sf"/>
</dbReference>
<evidence type="ECO:0000256" key="4">
    <source>
        <dbReference type="ARBA" id="ARBA00023163"/>
    </source>
</evidence>
<dbReference type="OrthoDB" id="9786526at2"/>
<evidence type="ECO:0000256" key="3">
    <source>
        <dbReference type="ARBA" id="ARBA00023125"/>
    </source>
</evidence>
<organism evidence="6 7">
    <name type="scientific">Providencia alcalifaciens</name>
    <dbReference type="NCBI Taxonomy" id="126385"/>
    <lineage>
        <taxon>Bacteria</taxon>
        <taxon>Pseudomonadati</taxon>
        <taxon>Pseudomonadota</taxon>
        <taxon>Gammaproteobacteria</taxon>
        <taxon>Enterobacterales</taxon>
        <taxon>Morganellaceae</taxon>
        <taxon>Providencia</taxon>
    </lineage>
</organism>
<dbReference type="FunFam" id="3.40.190.290:FF:000001">
    <property type="entry name" value="Transcriptional regulator, LysR family"/>
    <property type="match status" value="1"/>
</dbReference>
<keyword evidence="3" id="KW-0238">DNA-binding</keyword>
<name>A0A4R3NJG2_9GAMM</name>
<reference evidence="6 7" key="1">
    <citation type="submission" date="2019-03" db="EMBL/GenBank/DDBJ databases">
        <title>Genomic analyses of the natural microbiome of Caenorhabditis elegans.</title>
        <authorList>
            <person name="Samuel B."/>
        </authorList>
    </citation>
    <scope>NUCLEOTIDE SEQUENCE [LARGE SCALE GENOMIC DNA]</scope>
    <source>
        <strain evidence="6 7">JUb102</strain>
    </source>
</reference>
<dbReference type="Pfam" id="PF00126">
    <property type="entry name" value="HTH_1"/>
    <property type="match status" value="1"/>
</dbReference>